<evidence type="ECO:0000256" key="1">
    <source>
        <dbReference type="SAM" id="MobiDB-lite"/>
    </source>
</evidence>
<accession>A0A7T7L377</accession>
<sequence length="53" mass="5972">MATLAERVRLRRAWHLTEQQAASTFGLTSATARSWEPEPYDDDKGGEPPARRS</sequence>
<dbReference type="EMBL" id="CP066831">
    <property type="protein sequence ID" value="QQM45633.1"/>
    <property type="molecule type" value="Genomic_DNA"/>
</dbReference>
<gene>
    <name evidence="2" type="ORF">JEQ17_43630</name>
</gene>
<name>A0A7T7L377_9ACTN</name>
<keyword evidence="3" id="KW-1185">Reference proteome</keyword>
<feature type="compositionally biased region" description="Basic and acidic residues" evidence="1">
    <location>
        <begin position="42"/>
        <end position="53"/>
    </location>
</feature>
<dbReference type="KEGG" id="slf:JEQ17_43630"/>
<dbReference type="Proteomes" id="UP000595636">
    <property type="component" value="Chromosome"/>
</dbReference>
<reference evidence="2 3" key="1">
    <citation type="submission" date="2020-12" db="EMBL/GenBank/DDBJ databases">
        <title>A novel species.</title>
        <authorList>
            <person name="Li K."/>
        </authorList>
    </citation>
    <scope>NUCLEOTIDE SEQUENCE [LARGE SCALE GENOMIC DNA]</scope>
    <source>
        <strain evidence="2 3">ZYC-3</strain>
    </source>
</reference>
<proteinExistence type="predicted"/>
<feature type="compositionally biased region" description="Polar residues" evidence="1">
    <location>
        <begin position="23"/>
        <end position="32"/>
    </location>
</feature>
<protein>
    <submittedName>
        <fullName evidence="2">Uncharacterized protein</fullName>
    </submittedName>
</protein>
<feature type="region of interest" description="Disordered" evidence="1">
    <location>
        <begin position="23"/>
        <end position="53"/>
    </location>
</feature>
<dbReference type="AlphaFoldDB" id="A0A7T7L377"/>
<evidence type="ECO:0000313" key="2">
    <source>
        <dbReference type="EMBL" id="QQM45633.1"/>
    </source>
</evidence>
<organism evidence="2 3">
    <name type="scientific">Streptomyces liliifuscus</name>
    <dbReference type="NCBI Taxonomy" id="2797636"/>
    <lineage>
        <taxon>Bacteria</taxon>
        <taxon>Bacillati</taxon>
        <taxon>Actinomycetota</taxon>
        <taxon>Actinomycetes</taxon>
        <taxon>Kitasatosporales</taxon>
        <taxon>Streptomycetaceae</taxon>
        <taxon>Streptomyces</taxon>
    </lineage>
</organism>
<dbReference type="RefSeq" id="WP_200400439.1">
    <property type="nucleotide sequence ID" value="NZ_CP066831.1"/>
</dbReference>
<evidence type="ECO:0000313" key="3">
    <source>
        <dbReference type="Proteomes" id="UP000595636"/>
    </source>
</evidence>